<feature type="non-terminal residue" evidence="2">
    <location>
        <position position="1"/>
    </location>
</feature>
<reference evidence="2 3" key="1">
    <citation type="submission" date="2014-04" db="EMBL/GenBank/DDBJ databases">
        <authorList>
            <consortium name="DOE Joint Genome Institute"/>
            <person name="Kuo A."/>
            <person name="Kohler A."/>
            <person name="Jargeat P."/>
            <person name="Nagy L.G."/>
            <person name="Floudas D."/>
            <person name="Copeland A."/>
            <person name="Barry K.W."/>
            <person name="Cichocki N."/>
            <person name="Veneault-Fourrey C."/>
            <person name="LaButti K."/>
            <person name="Lindquist E.A."/>
            <person name="Lipzen A."/>
            <person name="Lundell T."/>
            <person name="Morin E."/>
            <person name="Murat C."/>
            <person name="Sun H."/>
            <person name="Tunlid A."/>
            <person name="Henrissat B."/>
            <person name="Grigoriev I.V."/>
            <person name="Hibbett D.S."/>
            <person name="Martin F."/>
            <person name="Nordberg H.P."/>
            <person name="Cantor M.N."/>
            <person name="Hua S.X."/>
        </authorList>
    </citation>
    <scope>NUCLEOTIDE SEQUENCE [LARGE SCALE GENOMIC DNA]</scope>
    <source>
        <strain evidence="2 3">Ve08.2h10</strain>
    </source>
</reference>
<protein>
    <submittedName>
        <fullName evidence="2">Uncharacterized protein</fullName>
    </submittedName>
</protein>
<evidence type="ECO:0000256" key="1">
    <source>
        <dbReference type="SAM" id="MobiDB-lite"/>
    </source>
</evidence>
<proteinExistence type="predicted"/>
<dbReference type="OrthoDB" id="10494916at2759"/>
<dbReference type="Proteomes" id="UP000054538">
    <property type="component" value="Unassembled WGS sequence"/>
</dbReference>
<organism evidence="2 3">
    <name type="scientific">Paxillus rubicundulus Ve08.2h10</name>
    <dbReference type="NCBI Taxonomy" id="930991"/>
    <lineage>
        <taxon>Eukaryota</taxon>
        <taxon>Fungi</taxon>
        <taxon>Dikarya</taxon>
        <taxon>Basidiomycota</taxon>
        <taxon>Agaricomycotina</taxon>
        <taxon>Agaricomycetes</taxon>
        <taxon>Agaricomycetidae</taxon>
        <taxon>Boletales</taxon>
        <taxon>Paxilineae</taxon>
        <taxon>Paxillaceae</taxon>
        <taxon>Paxillus</taxon>
    </lineage>
</organism>
<feature type="compositionally biased region" description="Polar residues" evidence="1">
    <location>
        <begin position="53"/>
        <end position="74"/>
    </location>
</feature>
<dbReference type="HOGENOM" id="CLU_1754097_0_0_1"/>
<feature type="compositionally biased region" description="Polar residues" evidence="1">
    <location>
        <begin position="1"/>
        <end position="27"/>
    </location>
</feature>
<feature type="non-terminal residue" evidence="2">
    <location>
        <position position="149"/>
    </location>
</feature>
<evidence type="ECO:0000313" key="2">
    <source>
        <dbReference type="EMBL" id="KIK77499.1"/>
    </source>
</evidence>
<sequence length="149" mass="15486">PHSPASSQGKCPLTDISNNPPKVTPTQMDAAAATPGPVTSAGPAAKKKKHTTSESATMPPSMQNAMSISGASSSHHTRVPTEPASGPLLVNLVGAVTHLAGSIECSFLPSEERLSTKKQQAIHVLEGSYSHLPIQQCLLLVQLVGKDDY</sequence>
<keyword evidence="3" id="KW-1185">Reference proteome</keyword>
<dbReference type="AlphaFoldDB" id="A0A0D0DAH7"/>
<accession>A0A0D0DAH7</accession>
<gene>
    <name evidence="2" type="ORF">PAXRUDRAFT_77215</name>
</gene>
<evidence type="ECO:0000313" key="3">
    <source>
        <dbReference type="Proteomes" id="UP000054538"/>
    </source>
</evidence>
<dbReference type="InParanoid" id="A0A0D0DAH7"/>
<name>A0A0D0DAH7_9AGAM</name>
<dbReference type="EMBL" id="KN826959">
    <property type="protein sequence ID" value="KIK77499.1"/>
    <property type="molecule type" value="Genomic_DNA"/>
</dbReference>
<feature type="region of interest" description="Disordered" evidence="1">
    <location>
        <begin position="1"/>
        <end position="86"/>
    </location>
</feature>
<reference evidence="3" key="2">
    <citation type="submission" date="2015-01" db="EMBL/GenBank/DDBJ databases">
        <title>Evolutionary Origins and Diversification of the Mycorrhizal Mutualists.</title>
        <authorList>
            <consortium name="DOE Joint Genome Institute"/>
            <consortium name="Mycorrhizal Genomics Consortium"/>
            <person name="Kohler A."/>
            <person name="Kuo A."/>
            <person name="Nagy L.G."/>
            <person name="Floudas D."/>
            <person name="Copeland A."/>
            <person name="Barry K.W."/>
            <person name="Cichocki N."/>
            <person name="Veneault-Fourrey C."/>
            <person name="LaButti K."/>
            <person name="Lindquist E.A."/>
            <person name="Lipzen A."/>
            <person name="Lundell T."/>
            <person name="Morin E."/>
            <person name="Murat C."/>
            <person name="Riley R."/>
            <person name="Ohm R."/>
            <person name="Sun H."/>
            <person name="Tunlid A."/>
            <person name="Henrissat B."/>
            <person name="Grigoriev I.V."/>
            <person name="Hibbett D.S."/>
            <person name="Martin F."/>
        </authorList>
    </citation>
    <scope>NUCLEOTIDE SEQUENCE [LARGE SCALE GENOMIC DNA]</scope>
    <source>
        <strain evidence="3">Ve08.2h10</strain>
    </source>
</reference>